<evidence type="ECO:0000313" key="2">
    <source>
        <dbReference type="Proteomes" id="UP001054945"/>
    </source>
</evidence>
<accession>A0AAV4YCR7</accession>
<sequence length="132" mass="15114">MKLLCLYLNLYKCNGHKLTEGVFVYFQFLGRWYEVERTFVMAEVGWRCITVDYKEESGRIRVETAGQAVVRRSMTAVATFTPNSPARIILRGEGSLPTQSTNYVLQSDYENYAVVWSCRNVDPPLPISGLDF</sequence>
<dbReference type="Proteomes" id="UP001054945">
    <property type="component" value="Unassembled WGS sequence"/>
</dbReference>
<dbReference type="GO" id="GO:0006629">
    <property type="term" value="P:lipid metabolic process"/>
    <property type="evidence" value="ECO:0007669"/>
    <property type="project" value="TreeGrafter"/>
</dbReference>
<dbReference type="EMBL" id="BPLR01019169">
    <property type="protein sequence ID" value="GIZ04938.1"/>
    <property type="molecule type" value="Genomic_DNA"/>
</dbReference>
<reference evidence="1 2" key="1">
    <citation type="submission" date="2021-06" db="EMBL/GenBank/DDBJ databases">
        <title>Caerostris extrusa draft genome.</title>
        <authorList>
            <person name="Kono N."/>
            <person name="Arakawa K."/>
        </authorList>
    </citation>
    <scope>NUCLEOTIDE SEQUENCE [LARGE SCALE GENOMIC DNA]</scope>
</reference>
<dbReference type="Gene3D" id="2.40.128.20">
    <property type="match status" value="1"/>
</dbReference>
<dbReference type="AlphaFoldDB" id="A0AAV4YCR7"/>
<dbReference type="SUPFAM" id="SSF50814">
    <property type="entry name" value="Lipocalins"/>
    <property type="match status" value="1"/>
</dbReference>
<proteinExistence type="predicted"/>
<gene>
    <name evidence="1" type="ORF">CEXT_278071</name>
</gene>
<dbReference type="InterPro" id="IPR012674">
    <property type="entry name" value="Calycin"/>
</dbReference>
<dbReference type="PANTHER" id="PTHR10612:SF34">
    <property type="entry name" value="APOLIPOPROTEIN D"/>
    <property type="match status" value="1"/>
</dbReference>
<comment type="caution">
    <text evidence="1">The sequence shown here is derived from an EMBL/GenBank/DDBJ whole genome shotgun (WGS) entry which is preliminary data.</text>
</comment>
<protein>
    <submittedName>
        <fullName evidence="1">Uncharacterized protein</fullName>
    </submittedName>
</protein>
<dbReference type="GO" id="GO:0005737">
    <property type="term" value="C:cytoplasm"/>
    <property type="evidence" value="ECO:0007669"/>
    <property type="project" value="TreeGrafter"/>
</dbReference>
<keyword evidence="2" id="KW-1185">Reference proteome</keyword>
<dbReference type="PANTHER" id="PTHR10612">
    <property type="entry name" value="APOLIPOPROTEIN D"/>
    <property type="match status" value="1"/>
</dbReference>
<organism evidence="1 2">
    <name type="scientific">Caerostris extrusa</name>
    <name type="common">Bark spider</name>
    <name type="synonym">Caerostris bankana</name>
    <dbReference type="NCBI Taxonomy" id="172846"/>
    <lineage>
        <taxon>Eukaryota</taxon>
        <taxon>Metazoa</taxon>
        <taxon>Ecdysozoa</taxon>
        <taxon>Arthropoda</taxon>
        <taxon>Chelicerata</taxon>
        <taxon>Arachnida</taxon>
        <taxon>Araneae</taxon>
        <taxon>Araneomorphae</taxon>
        <taxon>Entelegynae</taxon>
        <taxon>Araneoidea</taxon>
        <taxon>Araneidae</taxon>
        <taxon>Caerostris</taxon>
    </lineage>
</organism>
<evidence type="ECO:0000313" key="1">
    <source>
        <dbReference type="EMBL" id="GIZ04938.1"/>
    </source>
</evidence>
<name>A0AAV4YCR7_CAEEX</name>
<dbReference type="GO" id="GO:0000302">
    <property type="term" value="P:response to reactive oxygen species"/>
    <property type="evidence" value="ECO:0007669"/>
    <property type="project" value="TreeGrafter"/>
</dbReference>